<sequence length="146" mass="15908">MTPLSTSLPICLSASPPLCLSASPSSPSWPLALPLSLSLHPTHLCAPLLPPSMLLFEHRSRRIHLAYHHAPLPLLIPFHPFPSQRGGMKRFKDGVAILVCQPRRPHFSCCKSCSALVGKRWIGLSSLSSSLLLFGCMAVVARLKRS</sequence>
<gene>
    <name evidence="1" type="ORF">IE53DRAFT_198236</name>
</gene>
<name>A0ACD0NRI2_9BASI</name>
<protein>
    <submittedName>
        <fullName evidence="1">Uncharacterized protein</fullName>
    </submittedName>
</protein>
<evidence type="ECO:0000313" key="1">
    <source>
        <dbReference type="EMBL" id="PWN48416.1"/>
    </source>
</evidence>
<reference evidence="1 2" key="1">
    <citation type="journal article" date="2018" name="Mol. Biol. Evol.">
        <title>Broad Genomic Sampling Reveals a Smut Pathogenic Ancestry of the Fungal Clade Ustilaginomycotina.</title>
        <authorList>
            <person name="Kijpornyongpan T."/>
            <person name="Mondo S.J."/>
            <person name="Barry K."/>
            <person name="Sandor L."/>
            <person name="Lee J."/>
            <person name="Lipzen A."/>
            <person name="Pangilinan J."/>
            <person name="LaButti K."/>
            <person name="Hainaut M."/>
            <person name="Henrissat B."/>
            <person name="Grigoriev I.V."/>
            <person name="Spatafora J.W."/>
            <person name="Aime M.C."/>
        </authorList>
    </citation>
    <scope>NUCLEOTIDE SEQUENCE [LARGE SCALE GENOMIC DNA]</scope>
    <source>
        <strain evidence="1 2">SA 807</strain>
    </source>
</reference>
<proteinExistence type="predicted"/>
<dbReference type="Proteomes" id="UP000245626">
    <property type="component" value="Unassembled WGS sequence"/>
</dbReference>
<evidence type="ECO:0000313" key="2">
    <source>
        <dbReference type="Proteomes" id="UP000245626"/>
    </source>
</evidence>
<keyword evidence="2" id="KW-1185">Reference proteome</keyword>
<organism evidence="1 2">
    <name type="scientific">Violaceomyces palustris</name>
    <dbReference type="NCBI Taxonomy" id="1673888"/>
    <lineage>
        <taxon>Eukaryota</taxon>
        <taxon>Fungi</taxon>
        <taxon>Dikarya</taxon>
        <taxon>Basidiomycota</taxon>
        <taxon>Ustilaginomycotina</taxon>
        <taxon>Ustilaginomycetes</taxon>
        <taxon>Violaceomycetales</taxon>
        <taxon>Violaceomycetaceae</taxon>
        <taxon>Violaceomyces</taxon>
    </lineage>
</organism>
<accession>A0ACD0NRI2</accession>
<dbReference type="EMBL" id="KZ820208">
    <property type="protein sequence ID" value="PWN48416.1"/>
    <property type="molecule type" value="Genomic_DNA"/>
</dbReference>